<protein>
    <submittedName>
        <fullName evidence="3">Uncharacterized protein</fullName>
    </submittedName>
</protein>
<accession>G2PD66</accession>
<keyword evidence="2" id="KW-1133">Transmembrane helix</keyword>
<sequence length="237" mass="24984">MSQNWQQPQQPGGYPQQPGGYPQQPAPPQQAGGYGTPQPGYGYPQGQPQQPQQPQQQYGGGFPPPAPPVGRPGNPMLAVGAAIVATLVGAFLYAFLLSAMADTDGPEVKVTQFAYAGVIVGALIGFLVAKFGGRNPALWVVGAVLALAAVFLGELYGYAMIMSDLLDKNADQLQSIGMKPMSASEIFFQHFNTPLVKGMPGGGLFDGWKDDSDAMTYIFMALAPVAAVSTAYRISNR</sequence>
<feature type="transmembrane region" description="Helical" evidence="2">
    <location>
        <begin position="214"/>
        <end position="234"/>
    </location>
</feature>
<keyword evidence="2" id="KW-0472">Membrane</keyword>
<dbReference type="KEGG" id="svl:Strvi_0954"/>
<dbReference type="AlphaFoldDB" id="G2PD66"/>
<evidence type="ECO:0000256" key="1">
    <source>
        <dbReference type="SAM" id="MobiDB-lite"/>
    </source>
</evidence>
<dbReference type="RefSeq" id="WP_014054237.1">
    <property type="nucleotide sequence ID" value="NC_015957.1"/>
</dbReference>
<evidence type="ECO:0000256" key="2">
    <source>
        <dbReference type="SAM" id="Phobius"/>
    </source>
</evidence>
<evidence type="ECO:0000313" key="4">
    <source>
        <dbReference type="Proteomes" id="UP000008703"/>
    </source>
</evidence>
<keyword evidence="4" id="KW-1185">Reference proteome</keyword>
<feature type="transmembrane region" description="Helical" evidence="2">
    <location>
        <begin position="113"/>
        <end position="131"/>
    </location>
</feature>
<gene>
    <name evidence="3" type="ORF">Strvi_0954</name>
</gene>
<dbReference type="Proteomes" id="UP000008703">
    <property type="component" value="Chromosome"/>
</dbReference>
<organism evidence="3 4">
    <name type="scientific">Streptomyces violaceusniger (strain Tu 4113)</name>
    <dbReference type="NCBI Taxonomy" id="653045"/>
    <lineage>
        <taxon>Bacteria</taxon>
        <taxon>Bacillati</taxon>
        <taxon>Actinomycetota</taxon>
        <taxon>Actinomycetes</taxon>
        <taxon>Kitasatosporales</taxon>
        <taxon>Streptomycetaceae</taxon>
        <taxon>Streptomyces</taxon>
        <taxon>Streptomyces violaceusniger group</taxon>
    </lineage>
</organism>
<proteinExistence type="predicted"/>
<reference evidence="3" key="1">
    <citation type="submission" date="2011-08" db="EMBL/GenBank/DDBJ databases">
        <title>Complete sequence of chromosome of Streptomyces violaceusniger Tu 4113.</title>
        <authorList>
            <consortium name="US DOE Joint Genome Institute"/>
            <person name="Lucas S."/>
            <person name="Han J."/>
            <person name="Lapidus A."/>
            <person name="Cheng J.-F."/>
            <person name="Goodwin L."/>
            <person name="Pitluck S."/>
            <person name="Peters L."/>
            <person name="Ivanova N."/>
            <person name="Daligault H."/>
            <person name="Detter J.C."/>
            <person name="Han C."/>
            <person name="Tapia R."/>
            <person name="Land M."/>
            <person name="Hauser L."/>
            <person name="Kyrpides N."/>
            <person name="Ivanova N."/>
            <person name="Pagani I."/>
            <person name="Hagen A."/>
            <person name="Katz L."/>
            <person name="Fiedler H.-P."/>
            <person name="Keasling J."/>
            <person name="Fortman J."/>
            <person name="Woyke T."/>
        </authorList>
    </citation>
    <scope>NUCLEOTIDE SEQUENCE [LARGE SCALE GENOMIC DNA]</scope>
    <source>
        <strain evidence="3">Tu 4113</strain>
    </source>
</reference>
<dbReference type="EMBL" id="CP002994">
    <property type="protein sequence ID" value="AEM80725.1"/>
    <property type="molecule type" value="Genomic_DNA"/>
</dbReference>
<feature type="compositionally biased region" description="Low complexity" evidence="1">
    <location>
        <begin position="36"/>
        <end position="57"/>
    </location>
</feature>
<feature type="transmembrane region" description="Helical" evidence="2">
    <location>
        <begin position="138"/>
        <end position="159"/>
    </location>
</feature>
<keyword evidence="2" id="KW-0812">Transmembrane</keyword>
<feature type="compositionally biased region" description="Low complexity" evidence="1">
    <location>
        <begin position="1"/>
        <end position="23"/>
    </location>
</feature>
<evidence type="ECO:0000313" key="3">
    <source>
        <dbReference type="EMBL" id="AEM80725.1"/>
    </source>
</evidence>
<dbReference type="HOGENOM" id="CLU_085724_0_0_11"/>
<dbReference type="eggNOG" id="ENOG5032WFN">
    <property type="taxonomic scope" value="Bacteria"/>
</dbReference>
<name>G2PD66_STRV4</name>
<feature type="transmembrane region" description="Helical" evidence="2">
    <location>
        <begin position="77"/>
        <end position="101"/>
    </location>
</feature>
<feature type="region of interest" description="Disordered" evidence="1">
    <location>
        <begin position="1"/>
        <end position="71"/>
    </location>
</feature>